<name>A0A0A8Y4G6_ARUDO</name>
<protein>
    <submittedName>
        <fullName evidence="1">Uncharacterized protein</fullName>
    </submittedName>
</protein>
<sequence length="57" mass="6429">MIVAFLSARIKERAPSSSISSRLLSTSCNSHFFHLVFPDYVSTPPFKIVSHSSEFRL</sequence>
<dbReference type="AlphaFoldDB" id="A0A0A8Y4G6"/>
<reference evidence="1" key="1">
    <citation type="submission" date="2014-09" db="EMBL/GenBank/DDBJ databases">
        <authorList>
            <person name="Magalhaes I.L.F."/>
            <person name="Oliveira U."/>
            <person name="Santos F.R."/>
            <person name="Vidigal T.H.D.A."/>
            <person name="Brescovit A.D."/>
            <person name="Santos A.J."/>
        </authorList>
    </citation>
    <scope>NUCLEOTIDE SEQUENCE</scope>
    <source>
        <tissue evidence="1">Shoot tissue taken approximately 20 cm above the soil surface</tissue>
    </source>
</reference>
<accession>A0A0A8Y4G6</accession>
<reference evidence="1" key="2">
    <citation type="journal article" date="2015" name="Data Brief">
        <title>Shoot transcriptome of the giant reed, Arundo donax.</title>
        <authorList>
            <person name="Barrero R.A."/>
            <person name="Guerrero F.D."/>
            <person name="Moolhuijzen P."/>
            <person name="Goolsby J.A."/>
            <person name="Tidwell J."/>
            <person name="Bellgard S.E."/>
            <person name="Bellgard M.I."/>
        </authorList>
    </citation>
    <scope>NUCLEOTIDE SEQUENCE</scope>
    <source>
        <tissue evidence="1">Shoot tissue taken approximately 20 cm above the soil surface</tissue>
    </source>
</reference>
<dbReference type="EMBL" id="GBRH01277096">
    <property type="protein sequence ID" value="JAD20799.1"/>
    <property type="molecule type" value="Transcribed_RNA"/>
</dbReference>
<proteinExistence type="predicted"/>
<evidence type="ECO:0000313" key="1">
    <source>
        <dbReference type="EMBL" id="JAD20799.1"/>
    </source>
</evidence>
<organism evidence="1">
    <name type="scientific">Arundo donax</name>
    <name type="common">Giant reed</name>
    <name type="synonym">Donax arundinaceus</name>
    <dbReference type="NCBI Taxonomy" id="35708"/>
    <lineage>
        <taxon>Eukaryota</taxon>
        <taxon>Viridiplantae</taxon>
        <taxon>Streptophyta</taxon>
        <taxon>Embryophyta</taxon>
        <taxon>Tracheophyta</taxon>
        <taxon>Spermatophyta</taxon>
        <taxon>Magnoliopsida</taxon>
        <taxon>Liliopsida</taxon>
        <taxon>Poales</taxon>
        <taxon>Poaceae</taxon>
        <taxon>PACMAD clade</taxon>
        <taxon>Arundinoideae</taxon>
        <taxon>Arundineae</taxon>
        <taxon>Arundo</taxon>
    </lineage>
</organism>